<evidence type="ECO:0000313" key="7">
    <source>
        <dbReference type="Proteomes" id="UP001190700"/>
    </source>
</evidence>
<dbReference type="PANTHER" id="PTHR11062">
    <property type="entry name" value="EXOSTOSIN HEPARAN SULFATE GLYCOSYLTRANSFERASE -RELATED"/>
    <property type="match status" value="1"/>
</dbReference>
<proteinExistence type="inferred from homology"/>
<dbReference type="Pfam" id="PF03016">
    <property type="entry name" value="Exostosin_GT47"/>
    <property type="match status" value="1"/>
</dbReference>
<keyword evidence="3" id="KW-0333">Golgi apparatus</keyword>
<sequence>ECHCNKGWWGVDCSEGGNRSAAVKENGASPRIYVYDLPHEWTSGVIRHLRADNAYCIPRRYSSAGIASSGNAYQGQVFLHEKFLRSHHRTFDGSLADYYFIPLWSLCTKRTYDHSRGLLANLDYVKTRWPYWNATGGQRHMIVMPDDMGACDLSPKALAALGGAMVLQHNGDTTIQGPLKKLLPGGHGWGTRRGCHIRGRDIVLPPAVGSRYGSKWDLIQAPFEKARRQGAVRNWTFFFVGTVKLPGSAGYSGGVRDMVFQYYANESTFNMVDIRKNRLNPLNMGLNYLTSKFCLAPSGQGWGIRAVIAIFYGCIPVVIQDHISMPYDEYLPWDQFSIRLHSTQIPQMREILNAVSDAKLLELQRALSCVWSRFQWTSLFGMFRPIGEDGNVPGPDAFDTLMELLRERLQHQHQPNASMQLTSACGDTQIGQGEAERTRKPLCLFPCAPGIGDPSES</sequence>
<evidence type="ECO:0000259" key="5">
    <source>
        <dbReference type="PROSITE" id="PS01186"/>
    </source>
</evidence>
<evidence type="ECO:0000259" key="4">
    <source>
        <dbReference type="PROSITE" id="PS00022"/>
    </source>
</evidence>
<evidence type="ECO:0000256" key="1">
    <source>
        <dbReference type="ARBA" id="ARBA00004323"/>
    </source>
</evidence>
<reference evidence="6 7" key="1">
    <citation type="journal article" date="2015" name="Genome Biol. Evol.">
        <title>Comparative Genomics of a Bacterivorous Green Alga Reveals Evolutionary Causalities and Consequences of Phago-Mixotrophic Mode of Nutrition.</title>
        <authorList>
            <person name="Burns J.A."/>
            <person name="Paasch A."/>
            <person name="Narechania A."/>
            <person name="Kim E."/>
        </authorList>
    </citation>
    <scope>NUCLEOTIDE SEQUENCE [LARGE SCALE GENOMIC DNA]</scope>
    <source>
        <strain evidence="6 7">PLY_AMNH</strain>
    </source>
</reference>
<name>A0AAE0L9K4_9CHLO</name>
<dbReference type="PROSITE" id="PS00022">
    <property type="entry name" value="EGF_1"/>
    <property type="match status" value="1"/>
</dbReference>
<keyword evidence="7" id="KW-1185">Reference proteome</keyword>
<feature type="non-terminal residue" evidence="6">
    <location>
        <position position="1"/>
    </location>
</feature>
<gene>
    <name evidence="6" type="ORF">CYMTET_15182</name>
</gene>
<feature type="domain" description="EGF-like" evidence="4 5">
    <location>
        <begin position="2"/>
        <end position="13"/>
    </location>
</feature>
<dbReference type="AlphaFoldDB" id="A0AAE0L9K4"/>
<protein>
    <recommendedName>
        <fullName evidence="4 5">EGF-like domain-containing protein</fullName>
    </recommendedName>
</protein>
<comment type="caution">
    <text evidence="6">The sequence shown here is derived from an EMBL/GenBank/DDBJ whole genome shotgun (WGS) entry which is preliminary data.</text>
</comment>
<evidence type="ECO:0000256" key="2">
    <source>
        <dbReference type="ARBA" id="ARBA00010271"/>
    </source>
</evidence>
<dbReference type="GO" id="GO:0000139">
    <property type="term" value="C:Golgi membrane"/>
    <property type="evidence" value="ECO:0007669"/>
    <property type="project" value="UniProtKB-SubCell"/>
</dbReference>
<organism evidence="6 7">
    <name type="scientific">Cymbomonas tetramitiformis</name>
    <dbReference type="NCBI Taxonomy" id="36881"/>
    <lineage>
        <taxon>Eukaryota</taxon>
        <taxon>Viridiplantae</taxon>
        <taxon>Chlorophyta</taxon>
        <taxon>Pyramimonadophyceae</taxon>
        <taxon>Pyramimonadales</taxon>
        <taxon>Pyramimonadaceae</taxon>
        <taxon>Cymbomonas</taxon>
    </lineage>
</organism>
<dbReference type="Proteomes" id="UP001190700">
    <property type="component" value="Unassembled WGS sequence"/>
</dbReference>
<dbReference type="GO" id="GO:0016757">
    <property type="term" value="F:glycosyltransferase activity"/>
    <property type="evidence" value="ECO:0007669"/>
    <property type="project" value="InterPro"/>
</dbReference>
<dbReference type="InterPro" id="IPR000742">
    <property type="entry name" value="EGF"/>
</dbReference>
<evidence type="ECO:0000256" key="3">
    <source>
        <dbReference type="ARBA" id="ARBA00023034"/>
    </source>
</evidence>
<comment type="similarity">
    <text evidence="2">Belongs to the glycosyltransferase 47 family.</text>
</comment>
<dbReference type="InterPro" id="IPR040911">
    <property type="entry name" value="Exostosin_GT47"/>
</dbReference>
<evidence type="ECO:0000313" key="6">
    <source>
        <dbReference type="EMBL" id="KAK3276769.1"/>
    </source>
</evidence>
<dbReference type="PANTHER" id="PTHR11062:SF376">
    <property type="entry name" value="EXOSTOSIN FAMILY PROTEIN"/>
    <property type="match status" value="1"/>
</dbReference>
<comment type="subcellular location">
    <subcellularLocation>
        <location evidence="1">Golgi apparatus membrane</location>
        <topology evidence="1">Single-pass type II membrane protein</topology>
    </subcellularLocation>
</comment>
<accession>A0AAE0L9K4</accession>
<dbReference type="InterPro" id="IPR004263">
    <property type="entry name" value="Exostosin"/>
</dbReference>
<dbReference type="PROSITE" id="PS01186">
    <property type="entry name" value="EGF_2"/>
    <property type="match status" value="1"/>
</dbReference>
<dbReference type="EMBL" id="LGRX02006393">
    <property type="protein sequence ID" value="KAK3276769.1"/>
    <property type="molecule type" value="Genomic_DNA"/>
</dbReference>